<feature type="domain" description="CBM2" evidence="10">
    <location>
        <begin position="445"/>
        <end position="553"/>
    </location>
</feature>
<comment type="catalytic activity">
    <reaction evidence="2">
        <text>Random hydrolysis of (1-&gt;4)-beta-D-mannosidic linkages in mannans, galactomannans and glucomannans.</text>
        <dbReference type="EC" id="3.2.1.78"/>
    </reaction>
</comment>
<dbReference type="PROSITE" id="PS00659">
    <property type="entry name" value="GLYCOSYL_HYDROL_F5"/>
    <property type="match status" value="1"/>
</dbReference>
<evidence type="ECO:0000256" key="5">
    <source>
        <dbReference type="ARBA" id="ARBA00022729"/>
    </source>
</evidence>
<protein>
    <recommendedName>
        <fullName evidence="10">CBM2 domain-containing protein</fullName>
    </recommendedName>
</protein>
<evidence type="ECO:0000259" key="10">
    <source>
        <dbReference type="PROSITE" id="PS51173"/>
    </source>
</evidence>
<dbReference type="InterPro" id="IPR001919">
    <property type="entry name" value="CBD2"/>
</dbReference>
<dbReference type="RefSeq" id="WP_203740873.1">
    <property type="nucleotide sequence ID" value="NZ_BONF01000003.1"/>
</dbReference>
<keyword evidence="5 9" id="KW-0732">Signal</keyword>
<dbReference type="GO" id="GO:0016985">
    <property type="term" value="F:mannan endo-1,4-beta-mannosidase activity"/>
    <property type="evidence" value="ECO:0007669"/>
    <property type="project" value="TreeGrafter"/>
</dbReference>
<dbReference type="InterPro" id="IPR045053">
    <property type="entry name" value="MAN-like"/>
</dbReference>
<dbReference type="Proteomes" id="UP000601223">
    <property type="component" value="Unassembled WGS sequence"/>
</dbReference>
<evidence type="ECO:0000256" key="8">
    <source>
        <dbReference type="SAM" id="MobiDB-lite"/>
    </source>
</evidence>
<dbReference type="Pfam" id="PF26410">
    <property type="entry name" value="GH5_mannosidase"/>
    <property type="match status" value="1"/>
</dbReference>
<evidence type="ECO:0000256" key="3">
    <source>
        <dbReference type="ARBA" id="ARBA00004613"/>
    </source>
</evidence>
<accession>A0A8J3JHZ8</accession>
<dbReference type="Gene3D" id="3.20.20.80">
    <property type="entry name" value="Glycosidases"/>
    <property type="match status" value="1"/>
</dbReference>
<dbReference type="Gene3D" id="2.60.40.290">
    <property type="match status" value="1"/>
</dbReference>
<keyword evidence="12" id="KW-1185">Reference proteome</keyword>
<evidence type="ECO:0000256" key="4">
    <source>
        <dbReference type="ARBA" id="ARBA00022525"/>
    </source>
</evidence>
<evidence type="ECO:0000256" key="7">
    <source>
        <dbReference type="ARBA" id="ARBA00023295"/>
    </source>
</evidence>
<dbReference type="SUPFAM" id="SSF51445">
    <property type="entry name" value="(Trans)glycosidases"/>
    <property type="match status" value="1"/>
</dbReference>
<evidence type="ECO:0000256" key="1">
    <source>
        <dbReference type="ARBA" id="ARBA00000966"/>
    </source>
</evidence>
<dbReference type="PANTHER" id="PTHR31451:SF39">
    <property type="entry name" value="MANNAN ENDO-1,4-BETA-MANNOSIDASE 1"/>
    <property type="match status" value="1"/>
</dbReference>
<feature type="signal peptide" evidence="9">
    <location>
        <begin position="1"/>
        <end position="34"/>
    </location>
</feature>
<dbReference type="GO" id="GO:0030247">
    <property type="term" value="F:polysaccharide binding"/>
    <property type="evidence" value="ECO:0007669"/>
    <property type="project" value="UniProtKB-UniRule"/>
</dbReference>
<dbReference type="InterPro" id="IPR001547">
    <property type="entry name" value="Glyco_hydro_5"/>
</dbReference>
<dbReference type="AlphaFoldDB" id="A0A8J3JHZ8"/>
<evidence type="ECO:0000256" key="6">
    <source>
        <dbReference type="ARBA" id="ARBA00022801"/>
    </source>
</evidence>
<dbReference type="InterPro" id="IPR017853">
    <property type="entry name" value="GH"/>
</dbReference>
<dbReference type="PANTHER" id="PTHR31451">
    <property type="match status" value="1"/>
</dbReference>
<feature type="chain" id="PRO_5035287078" description="CBM2 domain-containing protein" evidence="9">
    <location>
        <begin position="35"/>
        <end position="553"/>
    </location>
</feature>
<sequence length="553" mass="60229">MSRSPRRALLAALAAVTATLALALPFVGSPAAQAADPRDSFVTRCGIRFCLDGKPFYFAGTNTYDVFTFGYDWLPGEQYVDKAKIDAHMTRLQNDQVSVLRLWMFSHEDWMGFEAAEGVYTEEAFILFDYVIKSAREHNIRLIPVFENFWEAYGGIDKRLAWEGLPTGYANRWRFFNKTACPGCFTQYKNYVTKALGRTNSFTGVAWKNDPTILAWELMNEPRYPDATPNENTTGTTLRAWVDEMGALVKSLDPNHLLGTGQEGQETKYGYGGDSGGPWTYIQSSPYIDFTSGHMYPTEGWAGLNFTTARALLKRWISDAHTVVGKPFFLGEWNVHDNKTQWWTEMYAEMEASGGDGDAFWWFPANSNCGGFDSGEGCPEHAVFRQHSLNMKAKSGVVDPSPSVSPSRSASPSPSASPSRSASPSPSPSRSTSPSPSASPSASPSPQTPTSCRAVYRIDNSWPNGYNASLVVTNTGSTTFSNWVLTFTLGSGQVIVNGWNGTFVTSGANVTVTAPGWAPHLAPAQSWTVSFTGSGPSTAPSNVKLNGVACAAS</sequence>
<evidence type="ECO:0000313" key="11">
    <source>
        <dbReference type="EMBL" id="GIF78978.1"/>
    </source>
</evidence>
<dbReference type="SUPFAM" id="SSF49384">
    <property type="entry name" value="Carbohydrate-binding domain"/>
    <property type="match status" value="1"/>
</dbReference>
<dbReference type="InterPro" id="IPR012291">
    <property type="entry name" value="CBM2_carb-bd_dom_sf"/>
</dbReference>
<gene>
    <name evidence="11" type="ORF">Cba03nite_03270</name>
</gene>
<name>A0A8J3JHZ8_9ACTN</name>
<feature type="region of interest" description="Disordered" evidence="8">
    <location>
        <begin position="394"/>
        <end position="450"/>
    </location>
</feature>
<comment type="caution">
    <text evidence="11">The sequence shown here is derived from an EMBL/GenBank/DDBJ whole genome shotgun (WGS) entry which is preliminary data.</text>
</comment>
<keyword evidence="4" id="KW-0964">Secreted</keyword>
<dbReference type="GO" id="GO:0005576">
    <property type="term" value="C:extracellular region"/>
    <property type="evidence" value="ECO:0007669"/>
    <property type="project" value="UniProtKB-SubCell"/>
</dbReference>
<evidence type="ECO:0000256" key="2">
    <source>
        <dbReference type="ARBA" id="ARBA00001678"/>
    </source>
</evidence>
<feature type="compositionally biased region" description="Low complexity" evidence="8">
    <location>
        <begin position="400"/>
        <end position="450"/>
    </location>
</feature>
<dbReference type="PROSITE" id="PS51318">
    <property type="entry name" value="TAT"/>
    <property type="match status" value="1"/>
</dbReference>
<keyword evidence="7" id="KW-0326">Glycosidase</keyword>
<dbReference type="EMBL" id="BONF01000003">
    <property type="protein sequence ID" value="GIF78978.1"/>
    <property type="molecule type" value="Genomic_DNA"/>
</dbReference>
<evidence type="ECO:0000256" key="9">
    <source>
        <dbReference type="SAM" id="SignalP"/>
    </source>
</evidence>
<reference evidence="11 12" key="1">
    <citation type="submission" date="2021-01" db="EMBL/GenBank/DDBJ databases">
        <title>Whole genome shotgun sequence of Catellatospora bangladeshensis NBRC 107357.</title>
        <authorList>
            <person name="Komaki H."/>
            <person name="Tamura T."/>
        </authorList>
    </citation>
    <scope>NUCLEOTIDE SEQUENCE [LARGE SCALE GENOMIC DNA]</scope>
    <source>
        <strain evidence="11 12">NBRC 107357</strain>
    </source>
</reference>
<evidence type="ECO:0000313" key="12">
    <source>
        <dbReference type="Proteomes" id="UP000601223"/>
    </source>
</evidence>
<dbReference type="InterPro" id="IPR018087">
    <property type="entry name" value="Glyco_hydro_5_CS"/>
</dbReference>
<dbReference type="InterPro" id="IPR008965">
    <property type="entry name" value="CBM2/CBM3_carb-bd_dom_sf"/>
</dbReference>
<keyword evidence="6" id="KW-0378">Hydrolase</keyword>
<dbReference type="GO" id="GO:0005975">
    <property type="term" value="P:carbohydrate metabolic process"/>
    <property type="evidence" value="ECO:0007669"/>
    <property type="project" value="InterPro"/>
</dbReference>
<dbReference type="PROSITE" id="PS51173">
    <property type="entry name" value="CBM2"/>
    <property type="match status" value="1"/>
</dbReference>
<dbReference type="Pfam" id="PF00553">
    <property type="entry name" value="CBM_2"/>
    <property type="match status" value="1"/>
</dbReference>
<proteinExistence type="predicted"/>
<dbReference type="SMART" id="SM00637">
    <property type="entry name" value="CBD_II"/>
    <property type="match status" value="1"/>
</dbReference>
<organism evidence="11 12">
    <name type="scientific">Catellatospora bangladeshensis</name>
    <dbReference type="NCBI Taxonomy" id="310355"/>
    <lineage>
        <taxon>Bacteria</taxon>
        <taxon>Bacillati</taxon>
        <taxon>Actinomycetota</taxon>
        <taxon>Actinomycetes</taxon>
        <taxon>Micromonosporales</taxon>
        <taxon>Micromonosporaceae</taxon>
        <taxon>Catellatospora</taxon>
    </lineage>
</organism>
<comment type="catalytic activity">
    <reaction evidence="1">
        <text>Endohydrolysis of (1-&gt;4)-beta-D-glucosidic linkages in cellulose, lichenin and cereal beta-D-glucans.</text>
        <dbReference type="EC" id="3.2.1.4"/>
    </reaction>
</comment>
<dbReference type="InterPro" id="IPR006311">
    <property type="entry name" value="TAT_signal"/>
</dbReference>
<comment type="subcellular location">
    <subcellularLocation>
        <location evidence="3">Secreted</location>
    </subcellularLocation>
</comment>